<accession>A0AAN8QK73</accession>
<dbReference type="InterPro" id="IPR039986">
    <property type="entry name" value="CFAP210"/>
</dbReference>
<reference evidence="1 2" key="1">
    <citation type="submission" date="2021-04" db="EMBL/GenBank/DDBJ databases">
        <authorList>
            <person name="De Guttry C."/>
            <person name="Zahm M."/>
            <person name="Klopp C."/>
            <person name="Cabau C."/>
            <person name="Louis A."/>
            <person name="Berthelot C."/>
            <person name="Parey E."/>
            <person name="Roest Crollius H."/>
            <person name="Montfort J."/>
            <person name="Robinson-Rechavi M."/>
            <person name="Bucao C."/>
            <person name="Bouchez O."/>
            <person name="Gislard M."/>
            <person name="Lluch J."/>
            <person name="Milhes M."/>
            <person name="Lampietro C."/>
            <person name="Lopez Roques C."/>
            <person name="Donnadieu C."/>
            <person name="Braasch I."/>
            <person name="Desvignes T."/>
            <person name="Postlethwait J."/>
            <person name="Bobe J."/>
            <person name="Wedekind C."/>
            <person name="Guiguen Y."/>
        </authorList>
    </citation>
    <scope>NUCLEOTIDE SEQUENCE [LARGE SCALE GENOMIC DNA]</scope>
    <source>
        <strain evidence="1">Cs_M1</strain>
        <tissue evidence="1">Blood</tissue>
    </source>
</reference>
<evidence type="ECO:0000313" key="1">
    <source>
        <dbReference type="EMBL" id="KAK6292612.1"/>
    </source>
</evidence>
<dbReference type="EMBL" id="JAGTTL010000038">
    <property type="protein sequence ID" value="KAK6292612.1"/>
    <property type="molecule type" value="Genomic_DNA"/>
</dbReference>
<name>A0AAN8QK73_9TELE</name>
<proteinExistence type="predicted"/>
<dbReference type="Proteomes" id="UP001356427">
    <property type="component" value="Unassembled WGS sequence"/>
</dbReference>
<dbReference type="PANTHER" id="PTHR28663:SF1">
    <property type="entry name" value="CILIA- AND FLAGELLA- ASSOCIATED PROTEIN 210"/>
    <property type="match status" value="1"/>
</dbReference>
<comment type="caution">
    <text evidence="1">The sequence shown here is derived from an EMBL/GenBank/DDBJ whole genome shotgun (WGS) entry which is preliminary data.</text>
</comment>
<protein>
    <submittedName>
        <fullName evidence="1">Uncharacterized protein</fullName>
    </submittedName>
</protein>
<sequence>MPNGSEFKKRLSNRDIIRAIEAQKQEIEEERRRPFANAKQKVVKLRKDKEEELFRQVHMHRERIMNKLAPQQQEQTDNEEELIAKAIIAQRDARLAQQQKEMAMLDSIASQREAMRQEQVQKEREDNQKALDMLYAKKEADRIFFEKQHLMAQKIRRWKNSKRLRSGSSNG</sequence>
<evidence type="ECO:0000313" key="2">
    <source>
        <dbReference type="Proteomes" id="UP001356427"/>
    </source>
</evidence>
<keyword evidence="2" id="KW-1185">Reference proteome</keyword>
<dbReference type="PANTHER" id="PTHR28663">
    <property type="entry name" value="COILED-COIL DOMAIN-CONTAINING PROTEIN 173"/>
    <property type="match status" value="1"/>
</dbReference>
<dbReference type="AlphaFoldDB" id="A0AAN8QK73"/>
<organism evidence="1 2">
    <name type="scientific">Coregonus suidteri</name>
    <dbReference type="NCBI Taxonomy" id="861788"/>
    <lineage>
        <taxon>Eukaryota</taxon>
        <taxon>Metazoa</taxon>
        <taxon>Chordata</taxon>
        <taxon>Craniata</taxon>
        <taxon>Vertebrata</taxon>
        <taxon>Euteleostomi</taxon>
        <taxon>Actinopterygii</taxon>
        <taxon>Neopterygii</taxon>
        <taxon>Teleostei</taxon>
        <taxon>Protacanthopterygii</taxon>
        <taxon>Salmoniformes</taxon>
        <taxon>Salmonidae</taxon>
        <taxon>Coregoninae</taxon>
        <taxon>Coregonus</taxon>
    </lineage>
</organism>
<dbReference type="GO" id="GO:0005879">
    <property type="term" value="C:axonemal microtubule"/>
    <property type="evidence" value="ECO:0007669"/>
    <property type="project" value="TreeGrafter"/>
</dbReference>
<gene>
    <name evidence="1" type="ORF">J4Q44_G00371960</name>
</gene>